<dbReference type="CDD" id="cd14066">
    <property type="entry name" value="STKc_IRAK"/>
    <property type="match status" value="1"/>
</dbReference>
<dbReference type="Gene3D" id="1.10.510.10">
    <property type="entry name" value="Transferase(Phosphotransferase) domain 1"/>
    <property type="match status" value="1"/>
</dbReference>
<gene>
    <name evidence="10" type="ORF">KI387_035288</name>
</gene>
<dbReference type="InterPro" id="IPR017441">
    <property type="entry name" value="Protein_kinase_ATP_BS"/>
</dbReference>
<proteinExistence type="predicted"/>
<dbReference type="Gene3D" id="3.30.200.20">
    <property type="entry name" value="Phosphorylase Kinase, domain 1"/>
    <property type="match status" value="1"/>
</dbReference>
<dbReference type="AlphaFoldDB" id="A0AA38FNN8"/>
<dbReference type="InterPro" id="IPR001245">
    <property type="entry name" value="Ser-Thr/Tyr_kinase_cat_dom"/>
</dbReference>
<evidence type="ECO:0000256" key="8">
    <source>
        <dbReference type="SAM" id="Phobius"/>
    </source>
</evidence>
<feature type="compositionally biased region" description="Polar residues" evidence="7">
    <location>
        <begin position="524"/>
        <end position="541"/>
    </location>
</feature>
<feature type="transmembrane region" description="Helical" evidence="8">
    <location>
        <begin position="559"/>
        <end position="582"/>
    </location>
</feature>
<evidence type="ECO:0000256" key="4">
    <source>
        <dbReference type="ARBA" id="ARBA00022777"/>
    </source>
</evidence>
<dbReference type="OMA" id="FASPCGC"/>
<dbReference type="Pfam" id="PF07714">
    <property type="entry name" value="PK_Tyr_Ser-Thr"/>
    <property type="match status" value="1"/>
</dbReference>
<dbReference type="Pfam" id="PF23180">
    <property type="entry name" value="ALE2_N"/>
    <property type="match status" value="1"/>
</dbReference>
<keyword evidence="11" id="KW-1185">Reference proteome</keyword>
<dbReference type="FunFam" id="3.30.200.20:FF:000146">
    <property type="entry name" value="receptor-like serine/threonine-protein kinase ALE2"/>
    <property type="match status" value="1"/>
</dbReference>
<evidence type="ECO:0000256" key="6">
    <source>
        <dbReference type="PROSITE-ProRule" id="PRU10141"/>
    </source>
</evidence>
<feature type="transmembrane region" description="Helical" evidence="8">
    <location>
        <begin position="420"/>
        <end position="442"/>
    </location>
</feature>
<keyword evidence="8" id="KW-0472">Membrane</keyword>
<keyword evidence="8" id="KW-1133">Transmembrane helix</keyword>
<feature type="region of interest" description="Disordered" evidence="7">
    <location>
        <begin position="164"/>
        <end position="197"/>
    </location>
</feature>
<dbReference type="GO" id="GO:0005524">
    <property type="term" value="F:ATP binding"/>
    <property type="evidence" value="ECO:0007669"/>
    <property type="project" value="UniProtKB-UniRule"/>
</dbReference>
<evidence type="ECO:0000313" key="11">
    <source>
        <dbReference type="Proteomes" id="UP000824469"/>
    </source>
</evidence>
<evidence type="ECO:0000313" key="10">
    <source>
        <dbReference type="EMBL" id="KAH9307377.1"/>
    </source>
</evidence>
<dbReference type="PROSITE" id="PS00108">
    <property type="entry name" value="PROTEIN_KINASE_ST"/>
    <property type="match status" value="1"/>
</dbReference>
<evidence type="ECO:0000256" key="7">
    <source>
        <dbReference type="SAM" id="MobiDB-lite"/>
    </source>
</evidence>
<comment type="caution">
    <text evidence="10">The sequence shown here is derived from an EMBL/GenBank/DDBJ whole genome shotgun (WGS) entry which is preliminary data.</text>
</comment>
<dbReference type="Proteomes" id="UP000824469">
    <property type="component" value="Unassembled WGS sequence"/>
</dbReference>
<dbReference type="FunFam" id="1.10.510.10:FF:000051">
    <property type="entry name" value="Receptor-like serine/threonine-protein kinase ALE2"/>
    <property type="match status" value="1"/>
</dbReference>
<dbReference type="InterPro" id="IPR000719">
    <property type="entry name" value="Prot_kinase_dom"/>
</dbReference>
<feature type="compositionally biased region" description="Polar residues" evidence="7">
    <location>
        <begin position="188"/>
        <end position="197"/>
    </location>
</feature>
<keyword evidence="2" id="KW-0808">Transferase</keyword>
<dbReference type="InterPro" id="IPR011009">
    <property type="entry name" value="Kinase-like_dom_sf"/>
</dbReference>
<dbReference type="SUPFAM" id="SSF56112">
    <property type="entry name" value="Protein kinase-like (PK-like)"/>
    <property type="match status" value="1"/>
</dbReference>
<feature type="binding site" evidence="6">
    <location>
        <position position="679"/>
    </location>
    <ligand>
        <name>ATP</name>
        <dbReference type="ChEBI" id="CHEBI:30616"/>
    </ligand>
</feature>
<keyword evidence="4" id="KW-0418">Kinase</keyword>
<feature type="region of interest" description="Disordered" evidence="7">
    <location>
        <begin position="524"/>
        <end position="544"/>
    </location>
</feature>
<reference evidence="10 11" key="1">
    <citation type="journal article" date="2021" name="Nat. Plants">
        <title>The Taxus genome provides insights into paclitaxel biosynthesis.</title>
        <authorList>
            <person name="Xiong X."/>
            <person name="Gou J."/>
            <person name="Liao Q."/>
            <person name="Li Y."/>
            <person name="Zhou Q."/>
            <person name="Bi G."/>
            <person name="Li C."/>
            <person name="Du R."/>
            <person name="Wang X."/>
            <person name="Sun T."/>
            <person name="Guo L."/>
            <person name="Liang H."/>
            <person name="Lu P."/>
            <person name="Wu Y."/>
            <person name="Zhang Z."/>
            <person name="Ro D.K."/>
            <person name="Shang Y."/>
            <person name="Huang S."/>
            <person name="Yan J."/>
        </authorList>
    </citation>
    <scope>NUCLEOTIDE SEQUENCE [LARGE SCALE GENOMIC DNA]</scope>
    <source>
        <strain evidence="10">Ta-2019</strain>
    </source>
</reference>
<feature type="region of interest" description="Disordered" evidence="7">
    <location>
        <begin position="1"/>
        <end position="20"/>
    </location>
</feature>
<dbReference type="PROSITE" id="PS00107">
    <property type="entry name" value="PROTEIN_KINASE_ATP"/>
    <property type="match status" value="1"/>
</dbReference>
<organism evidence="10 11">
    <name type="scientific">Taxus chinensis</name>
    <name type="common">Chinese yew</name>
    <name type="synonym">Taxus wallichiana var. chinensis</name>
    <dbReference type="NCBI Taxonomy" id="29808"/>
    <lineage>
        <taxon>Eukaryota</taxon>
        <taxon>Viridiplantae</taxon>
        <taxon>Streptophyta</taxon>
        <taxon>Embryophyta</taxon>
        <taxon>Tracheophyta</taxon>
        <taxon>Spermatophyta</taxon>
        <taxon>Pinopsida</taxon>
        <taxon>Pinidae</taxon>
        <taxon>Conifers II</taxon>
        <taxon>Cupressales</taxon>
        <taxon>Taxaceae</taxon>
        <taxon>Taxus</taxon>
    </lineage>
</organism>
<dbReference type="EMBL" id="JAHRHJ020000007">
    <property type="protein sequence ID" value="KAH9307377.1"/>
    <property type="molecule type" value="Genomic_DNA"/>
</dbReference>
<dbReference type="InterPro" id="IPR008271">
    <property type="entry name" value="Ser/Thr_kinase_AS"/>
</dbReference>
<accession>A0AA38FNN8</accession>
<dbReference type="InterPro" id="IPR057597">
    <property type="entry name" value="ALE2_N"/>
</dbReference>
<protein>
    <recommendedName>
        <fullName evidence="9">Protein kinase domain-containing protein</fullName>
    </recommendedName>
</protein>
<keyword evidence="8" id="KW-0812">Transmembrane</keyword>
<keyword evidence="3 6" id="KW-0547">Nucleotide-binding</keyword>
<feature type="region of interest" description="Disordered" evidence="7">
    <location>
        <begin position="931"/>
        <end position="959"/>
    </location>
</feature>
<feature type="region of interest" description="Disordered" evidence="7">
    <location>
        <begin position="259"/>
        <end position="365"/>
    </location>
</feature>
<evidence type="ECO:0000256" key="2">
    <source>
        <dbReference type="ARBA" id="ARBA00022679"/>
    </source>
</evidence>
<feature type="domain" description="Protein kinase" evidence="9">
    <location>
        <begin position="651"/>
        <end position="927"/>
    </location>
</feature>
<dbReference type="PANTHER" id="PTHR47989:SF45">
    <property type="entry name" value="OS01G0709500 PROTEIN"/>
    <property type="match status" value="1"/>
</dbReference>
<dbReference type="PROSITE" id="PS50011">
    <property type="entry name" value="PROTEIN_KINASE_DOM"/>
    <property type="match status" value="1"/>
</dbReference>
<sequence length="1068" mass="116201">MLRNENLDNCIGSADRSEDQHMDQLLQADAHSDQQLFDIPSRSALLPAPARGLLYSLSSYSHSFSSTSNKNLGSQQHPIYNSHLEPSTSVAGSQSTYTFSKILPANLAQPPFLSTILLDDPRLPFSLLPKKSNGHPTALPPNRSPDVLVPPSFLSSHLQSLQVPSQSFPLPEGPYSERFTPRLAPSHSPKNSFQDNQFSKFSSQSLDLQRKQCPRVLSPLNDQFSKRHLAGVHERGPTPGVSDVADKPALLSKQVPPVTIPTLASPHNQQHHRHYSTAGPKSSNPPNAFSKLLSPKQLNDPFPAFPPVARSKSLVSPSAHARPPSNSVPSSARRKRSARHAAGVMPPNQGPVATSPKLAPSKHHRKKPIIPIAASPLIFLPPPPYQDCTKSTCAEPLTYTPPDAPCGCVLPMRIGILLEVAPYAIFPLVSELAAEIAAGIFLKQSQIRIMGANADTQDQEKTRVSIDLVPLGERFDNMTAFLTYERFWQKKVIINGTLFGDYEVDFVHYPGLPPSPPSPFSNAIDGSNGEANGSYGGSNSEHPLGVDIRRKREKMGGGIIAVVTLSSGVAVVICLAAAWFMLLKCRTHNKLPPAIPSTFVSSAPKKSGGGSILSSSIPSSTSFSFVSSMAAYTGSARTFTLAELEKATNRFISRNILGEGGFGRVYRGVLEDGTKLAVKVLTRDDHQGGREFMAEVEMLSRLHHRNLVKLIGICTELRNRCLVYELIPNGSVESHLHGQDKETGPLDWDARMKIAIGAARGLAYLHEDSNPRVIHRDFKASNILLEDDFTPKVADFGLAKAASDEGKEYISTRVMGTFGYVAPEYAMTGHLLVKSDVYSYGVVLLELLSGRKPVDMSQPPGQENLVTWARPLLTTKEGLEMLVDPALKGTFSFDNMARVAAIASMCVQPEVSHRPFMGEVVQALKLVYNDPDGSNKGGSQNSSQVEDSPCSEFELKEDSDRTCWPSTQYIPDGTSFVTIDYDSGPLQAQGLGVERPLSASALLPSSGYFIRESSGSFRRHSSSGPLTTNRSKPSWYRIRGLARGSMSEHGLTRHFGTGLDTDVHELWP</sequence>
<evidence type="ECO:0000256" key="3">
    <source>
        <dbReference type="ARBA" id="ARBA00022741"/>
    </source>
</evidence>
<evidence type="ECO:0000256" key="5">
    <source>
        <dbReference type="ARBA" id="ARBA00022840"/>
    </source>
</evidence>
<keyword evidence="5 6" id="KW-0067">ATP-binding</keyword>
<evidence type="ECO:0000256" key="1">
    <source>
        <dbReference type="ARBA" id="ARBA00022527"/>
    </source>
</evidence>
<dbReference type="GO" id="GO:0004674">
    <property type="term" value="F:protein serine/threonine kinase activity"/>
    <property type="evidence" value="ECO:0007669"/>
    <property type="project" value="UniProtKB-KW"/>
</dbReference>
<dbReference type="PANTHER" id="PTHR47989">
    <property type="entry name" value="OS01G0750732 PROTEIN"/>
    <property type="match status" value="1"/>
</dbReference>
<name>A0AA38FNN8_TAXCH</name>
<evidence type="ECO:0000259" key="9">
    <source>
        <dbReference type="PROSITE" id="PS50011"/>
    </source>
</evidence>
<keyword evidence="1" id="KW-0723">Serine/threonine-protein kinase</keyword>